<dbReference type="Gene3D" id="3.30.70.2970">
    <property type="entry name" value="Protein of unknown function (DUF541), domain 2"/>
    <property type="match status" value="1"/>
</dbReference>
<proteinExistence type="predicted"/>
<accession>A0ABP7T199</accession>
<evidence type="ECO:0000313" key="3">
    <source>
        <dbReference type="Proteomes" id="UP001501353"/>
    </source>
</evidence>
<feature type="signal peptide" evidence="1">
    <location>
        <begin position="1"/>
        <end position="19"/>
    </location>
</feature>
<keyword evidence="3" id="KW-1185">Reference proteome</keyword>
<sequence length="247" mass="26538">MSRLINGIFCIVLSSAAMAAQAQVATPAAGTLLVMPAEGDVKRANDQATATLMIEEQDKDKSVAASRVNQKMKQGTEIIKREDPRATLTTRGYYTYPVYSDEPQKPSAKPRQPVGWRVGQSLDIVTTNLAGLPKTVAAAQRVLALNGLAFSLSEVAARKLDDERIAVAINNLNQRIAAAAKALGRNPADAVIESIDFEGASSRIQQDSPMAMKAMRGIATESVVEEPSFEPGETTLRLQVVGKVRFK</sequence>
<dbReference type="PANTHER" id="PTHR34387:SF2">
    <property type="entry name" value="SLR1258 PROTEIN"/>
    <property type="match status" value="1"/>
</dbReference>
<evidence type="ECO:0000256" key="1">
    <source>
        <dbReference type="SAM" id="SignalP"/>
    </source>
</evidence>
<dbReference type="InterPro" id="IPR007497">
    <property type="entry name" value="SIMPL/DUF541"/>
</dbReference>
<evidence type="ECO:0000313" key="2">
    <source>
        <dbReference type="EMBL" id="GAA4019588.1"/>
    </source>
</evidence>
<feature type="chain" id="PRO_5045319902" evidence="1">
    <location>
        <begin position="20"/>
        <end position="247"/>
    </location>
</feature>
<dbReference type="PANTHER" id="PTHR34387">
    <property type="entry name" value="SLR1258 PROTEIN"/>
    <property type="match status" value="1"/>
</dbReference>
<keyword evidence="1" id="KW-0732">Signal</keyword>
<dbReference type="Proteomes" id="UP001501353">
    <property type="component" value="Unassembled WGS sequence"/>
</dbReference>
<dbReference type="Pfam" id="PF04402">
    <property type="entry name" value="SIMPL"/>
    <property type="match status" value="1"/>
</dbReference>
<name>A0ABP7T199_9BURK</name>
<comment type="caution">
    <text evidence="2">The sequence shown here is derived from an EMBL/GenBank/DDBJ whole genome shotgun (WGS) entry which is preliminary data.</text>
</comment>
<dbReference type="InterPro" id="IPR052022">
    <property type="entry name" value="26kDa_periplasmic_antigen"/>
</dbReference>
<reference evidence="3" key="1">
    <citation type="journal article" date="2019" name="Int. J. Syst. Evol. Microbiol.">
        <title>The Global Catalogue of Microorganisms (GCM) 10K type strain sequencing project: providing services to taxonomists for standard genome sequencing and annotation.</title>
        <authorList>
            <consortium name="The Broad Institute Genomics Platform"/>
            <consortium name="The Broad Institute Genome Sequencing Center for Infectious Disease"/>
            <person name="Wu L."/>
            <person name="Ma J."/>
        </authorList>
    </citation>
    <scope>NUCLEOTIDE SEQUENCE [LARGE SCALE GENOMIC DNA]</scope>
    <source>
        <strain evidence="3">JCM 16673</strain>
    </source>
</reference>
<dbReference type="RefSeq" id="WP_344762641.1">
    <property type="nucleotide sequence ID" value="NZ_BAAAZE010000007.1"/>
</dbReference>
<dbReference type="Gene3D" id="3.30.110.170">
    <property type="entry name" value="Protein of unknown function (DUF541), domain 1"/>
    <property type="match status" value="1"/>
</dbReference>
<protein>
    <submittedName>
        <fullName evidence="2">SIMPL domain-containing protein</fullName>
    </submittedName>
</protein>
<dbReference type="EMBL" id="BAAAZE010000007">
    <property type="protein sequence ID" value="GAA4019588.1"/>
    <property type="molecule type" value="Genomic_DNA"/>
</dbReference>
<organism evidence="2 3">
    <name type="scientific">Actimicrobium antarcticum</name>
    <dbReference type="NCBI Taxonomy" id="1051899"/>
    <lineage>
        <taxon>Bacteria</taxon>
        <taxon>Pseudomonadati</taxon>
        <taxon>Pseudomonadota</taxon>
        <taxon>Betaproteobacteria</taxon>
        <taxon>Burkholderiales</taxon>
        <taxon>Oxalobacteraceae</taxon>
        <taxon>Actimicrobium</taxon>
    </lineage>
</organism>
<gene>
    <name evidence="2" type="ORF">GCM10022212_14870</name>
</gene>